<proteinExistence type="predicted"/>
<dbReference type="EMBL" id="SNZV01000008">
    <property type="protein sequence ID" value="TDS11098.1"/>
    <property type="molecule type" value="Genomic_DNA"/>
</dbReference>
<keyword evidence="3" id="KW-1185">Reference proteome</keyword>
<dbReference type="RefSeq" id="WP_133641531.1">
    <property type="nucleotide sequence ID" value="NZ_SNZV01000008.1"/>
</dbReference>
<dbReference type="Pfam" id="PF00535">
    <property type="entry name" value="Glycos_transf_2"/>
    <property type="match status" value="1"/>
</dbReference>
<dbReference type="GO" id="GO:0016740">
    <property type="term" value="F:transferase activity"/>
    <property type="evidence" value="ECO:0007669"/>
    <property type="project" value="UniProtKB-KW"/>
</dbReference>
<comment type="caution">
    <text evidence="2">The sequence shown here is derived from an EMBL/GenBank/DDBJ whole genome shotgun (WGS) entry which is preliminary data.</text>
</comment>
<dbReference type="PANTHER" id="PTHR43685:SF2">
    <property type="entry name" value="GLYCOSYLTRANSFERASE 2-LIKE DOMAIN-CONTAINING PROTEIN"/>
    <property type="match status" value="1"/>
</dbReference>
<sequence length="329" mass="37666">MKISVALCTYNGAKYIDKQLASILSQTYSVHEVIICDDGSTDLTPEILEQYRIKFPGIVQVIQNPINLGSKKNFDKAISMCSNDLIFLSDQDDIWVKTKVEEYVDFLNKNPAVMVVASNGFIINDEGIIQPSLTLWDVPKILSEQNEDIDFFSHVCQCGNIVTGASIAIRQSYVSNVLPIPNALNMEHDEWITLVSSRENSFAMIDKKLFFYREHNDQQLGGVSFPLNEDSKSQLYNQFSLAKYNFSRYKWRIKQLAIRHNRLLTEPTTSQQDLIIKQVTGIFNDLLHEFLKSYPIRGHFTRLIDKLTNKRQIAKLANSPTLRTSCEKK</sequence>
<accession>A0A4R7CTP5</accession>
<dbReference type="AlphaFoldDB" id="A0A4R7CTP5"/>
<dbReference type="OrthoDB" id="9802649at2"/>
<name>A0A4R7CTP5_9SPHI</name>
<organism evidence="2 3">
    <name type="scientific">Sphingobacterium paludis</name>
    <dbReference type="NCBI Taxonomy" id="1476465"/>
    <lineage>
        <taxon>Bacteria</taxon>
        <taxon>Pseudomonadati</taxon>
        <taxon>Bacteroidota</taxon>
        <taxon>Sphingobacteriia</taxon>
        <taxon>Sphingobacteriales</taxon>
        <taxon>Sphingobacteriaceae</taxon>
        <taxon>Sphingobacterium</taxon>
    </lineage>
</organism>
<evidence type="ECO:0000259" key="1">
    <source>
        <dbReference type="Pfam" id="PF00535"/>
    </source>
</evidence>
<evidence type="ECO:0000313" key="2">
    <source>
        <dbReference type="EMBL" id="TDS11098.1"/>
    </source>
</evidence>
<dbReference type="InterPro" id="IPR050834">
    <property type="entry name" value="Glycosyltransf_2"/>
</dbReference>
<dbReference type="PANTHER" id="PTHR43685">
    <property type="entry name" value="GLYCOSYLTRANSFERASE"/>
    <property type="match status" value="1"/>
</dbReference>
<dbReference type="InterPro" id="IPR029044">
    <property type="entry name" value="Nucleotide-diphossugar_trans"/>
</dbReference>
<keyword evidence="2" id="KW-0808">Transferase</keyword>
<dbReference type="InterPro" id="IPR001173">
    <property type="entry name" value="Glyco_trans_2-like"/>
</dbReference>
<dbReference type="Gene3D" id="3.90.550.10">
    <property type="entry name" value="Spore Coat Polysaccharide Biosynthesis Protein SpsA, Chain A"/>
    <property type="match status" value="1"/>
</dbReference>
<protein>
    <submittedName>
        <fullName evidence="2">Glycosyltransferase involved in cell wall biosynthesis</fullName>
    </submittedName>
</protein>
<reference evidence="2 3" key="1">
    <citation type="submission" date="2019-03" db="EMBL/GenBank/DDBJ databases">
        <title>Genomic Encyclopedia of Type Strains, Phase III (KMG-III): the genomes of soil and plant-associated and newly described type strains.</title>
        <authorList>
            <person name="Whitman W."/>
        </authorList>
    </citation>
    <scope>NUCLEOTIDE SEQUENCE [LARGE SCALE GENOMIC DNA]</scope>
    <source>
        <strain evidence="2 3">CGMCC 1.12801</strain>
    </source>
</reference>
<feature type="domain" description="Glycosyltransferase 2-like" evidence="1">
    <location>
        <begin position="4"/>
        <end position="136"/>
    </location>
</feature>
<dbReference type="Proteomes" id="UP000294752">
    <property type="component" value="Unassembled WGS sequence"/>
</dbReference>
<dbReference type="SUPFAM" id="SSF53448">
    <property type="entry name" value="Nucleotide-diphospho-sugar transferases"/>
    <property type="match status" value="1"/>
</dbReference>
<evidence type="ECO:0000313" key="3">
    <source>
        <dbReference type="Proteomes" id="UP000294752"/>
    </source>
</evidence>
<gene>
    <name evidence="2" type="ORF">B0I21_108158</name>
</gene>